<keyword evidence="3" id="KW-1185">Reference proteome</keyword>
<proteinExistence type="predicted"/>
<reference evidence="2" key="1">
    <citation type="journal article" date="2023" name="PLoS Negl. Trop. Dis.">
        <title>A genome sequence for Biomphalaria pfeifferi, the major vector snail for the human-infecting parasite Schistosoma mansoni.</title>
        <authorList>
            <person name="Bu L."/>
            <person name="Lu L."/>
            <person name="Laidemitt M.R."/>
            <person name="Zhang S.M."/>
            <person name="Mutuku M."/>
            <person name="Mkoji G."/>
            <person name="Steinauer M."/>
            <person name="Loker E.S."/>
        </authorList>
    </citation>
    <scope>NUCLEOTIDE SEQUENCE</scope>
    <source>
        <strain evidence="2">KasaAsao</strain>
    </source>
</reference>
<gene>
    <name evidence="2" type="ORF">Bpfe_013494</name>
</gene>
<comment type="caution">
    <text evidence="2">The sequence shown here is derived from an EMBL/GenBank/DDBJ whole genome shotgun (WGS) entry which is preliminary data.</text>
</comment>
<keyword evidence="1" id="KW-0812">Transmembrane</keyword>
<dbReference type="AlphaFoldDB" id="A0AAD8BM74"/>
<name>A0AAD8BM74_BIOPF</name>
<dbReference type="Proteomes" id="UP001233172">
    <property type="component" value="Unassembled WGS sequence"/>
</dbReference>
<keyword evidence="1" id="KW-0472">Membrane</keyword>
<sequence>MNDYNTLPAHPSPTNFSDVFYTTQRMVTASAANARPTLTAEKERTFFICYINPSVSSVSLLLSLLSVMVFVKSGLRNPKNIFFFALSFADTMSQAMSLNFAQILRYFGLRSSVSG</sequence>
<keyword evidence="1" id="KW-1133">Transmembrane helix</keyword>
<evidence type="ECO:0000256" key="1">
    <source>
        <dbReference type="SAM" id="Phobius"/>
    </source>
</evidence>
<evidence type="ECO:0000313" key="3">
    <source>
        <dbReference type="Proteomes" id="UP001233172"/>
    </source>
</evidence>
<protein>
    <submittedName>
        <fullName evidence="2">Uncharacterized protein</fullName>
    </submittedName>
</protein>
<accession>A0AAD8BM74</accession>
<feature type="transmembrane region" description="Helical" evidence="1">
    <location>
        <begin position="81"/>
        <end position="101"/>
    </location>
</feature>
<evidence type="ECO:0000313" key="2">
    <source>
        <dbReference type="EMBL" id="KAK0057130.1"/>
    </source>
</evidence>
<organism evidence="2 3">
    <name type="scientific">Biomphalaria pfeifferi</name>
    <name type="common">Bloodfluke planorb</name>
    <name type="synonym">Freshwater snail</name>
    <dbReference type="NCBI Taxonomy" id="112525"/>
    <lineage>
        <taxon>Eukaryota</taxon>
        <taxon>Metazoa</taxon>
        <taxon>Spiralia</taxon>
        <taxon>Lophotrochozoa</taxon>
        <taxon>Mollusca</taxon>
        <taxon>Gastropoda</taxon>
        <taxon>Heterobranchia</taxon>
        <taxon>Euthyneura</taxon>
        <taxon>Panpulmonata</taxon>
        <taxon>Hygrophila</taxon>
        <taxon>Lymnaeoidea</taxon>
        <taxon>Planorbidae</taxon>
        <taxon>Biomphalaria</taxon>
    </lineage>
</organism>
<reference evidence="2" key="2">
    <citation type="submission" date="2023-04" db="EMBL/GenBank/DDBJ databases">
        <authorList>
            <person name="Bu L."/>
            <person name="Lu L."/>
            <person name="Laidemitt M.R."/>
            <person name="Zhang S.M."/>
            <person name="Mutuku M."/>
            <person name="Mkoji G."/>
            <person name="Steinauer M."/>
            <person name="Loker E.S."/>
        </authorList>
    </citation>
    <scope>NUCLEOTIDE SEQUENCE</scope>
    <source>
        <strain evidence="2">KasaAsao</strain>
        <tissue evidence="2">Whole Snail</tissue>
    </source>
</reference>
<dbReference type="EMBL" id="JASAOG010000057">
    <property type="protein sequence ID" value="KAK0057130.1"/>
    <property type="molecule type" value="Genomic_DNA"/>
</dbReference>
<feature type="transmembrane region" description="Helical" evidence="1">
    <location>
        <begin position="45"/>
        <end position="69"/>
    </location>
</feature>